<accession>A0ABD6BRW3</accession>
<dbReference type="PANTHER" id="PTHR31891">
    <property type="entry name" value="FORMAMIDASE C869.04-RELATED"/>
    <property type="match status" value="1"/>
</dbReference>
<dbReference type="Gene3D" id="2.60.120.580">
    <property type="entry name" value="Acetamidase/Formamidase-like domains"/>
    <property type="match status" value="1"/>
</dbReference>
<evidence type="ECO:0000313" key="1">
    <source>
        <dbReference type="EMBL" id="MFD1567440.1"/>
    </source>
</evidence>
<sequence>MSRDTISDDTHGVVYEFAPEMDAVREVEPGTSLTFETRDSLDGVIQDDDDLLDRIPEEVNAATGPVAVEGAEPGDVLKVEIEDVRLAEDHGRVVTTPGFGLLQDDPDIEAPFTRMTPVEPAENYDDGRPRVRFAERSIPVDPCIGTIGVAPAEESYTTLVPHDHGGNLDTNDVTTGSTLYLPVFQPGGMLAMGDSKAVMADGEMCGTGAEIATDVDVTLDLLKDPEFDLQRPLIDTGEAWKTVASAETLEEASKLAHKDAIELLSAEHGFGPTESHAFGSLVGGLEISQVVDPLVTVRNAIPSEHVSSPF</sequence>
<evidence type="ECO:0000313" key="2">
    <source>
        <dbReference type="Proteomes" id="UP001597139"/>
    </source>
</evidence>
<comment type="caution">
    <text evidence="1">The sequence shown here is derived from an EMBL/GenBank/DDBJ whole genome shotgun (WGS) entry which is preliminary data.</text>
</comment>
<keyword evidence="2" id="KW-1185">Reference proteome</keyword>
<reference evidence="1 2" key="1">
    <citation type="journal article" date="2019" name="Int. J. Syst. Evol. Microbiol.">
        <title>The Global Catalogue of Microorganisms (GCM) 10K type strain sequencing project: providing services to taxonomists for standard genome sequencing and annotation.</title>
        <authorList>
            <consortium name="The Broad Institute Genomics Platform"/>
            <consortium name="The Broad Institute Genome Sequencing Center for Infectious Disease"/>
            <person name="Wu L."/>
            <person name="Ma J."/>
        </authorList>
    </citation>
    <scope>NUCLEOTIDE SEQUENCE [LARGE SCALE GENOMIC DNA]</scope>
    <source>
        <strain evidence="1 2">CGMCC 1.12859</strain>
    </source>
</reference>
<dbReference type="Proteomes" id="UP001597139">
    <property type="component" value="Unassembled WGS sequence"/>
</dbReference>
<dbReference type="EMBL" id="JBHUCZ010000003">
    <property type="protein sequence ID" value="MFD1567440.1"/>
    <property type="molecule type" value="Genomic_DNA"/>
</dbReference>
<dbReference type="Pfam" id="PF03069">
    <property type="entry name" value="FmdA_AmdA"/>
    <property type="match status" value="1"/>
</dbReference>
<dbReference type="PANTHER" id="PTHR31891:SF1">
    <property type="entry name" value="FORMAMIDASE C869.04-RELATED"/>
    <property type="match status" value="1"/>
</dbReference>
<dbReference type="AlphaFoldDB" id="A0ABD6BRW3"/>
<organism evidence="1 2">
    <name type="scientific">Halolamina litorea</name>
    <dbReference type="NCBI Taxonomy" id="1515593"/>
    <lineage>
        <taxon>Archaea</taxon>
        <taxon>Methanobacteriati</taxon>
        <taxon>Methanobacteriota</taxon>
        <taxon>Stenosarchaea group</taxon>
        <taxon>Halobacteria</taxon>
        <taxon>Halobacteriales</taxon>
        <taxon>Haloferacaceae</taxon>
    </lineage>
</organism>
<dbReference type="RefSeq" id="WP_267646410.1">
    <property type="nucleotide sequence ID" value="NZ_JANHGR010000001.1"/>
</dbReference>
<dbReference type="InterPro" id="IPR004304">
    <property type="entry name" value="FmdA_AmdA"/>
</dbReference>
<protein>
    <submittedName>
        <fullName evidence="1">Acetamidase/formamidase family protein</fullName>
    </submittedName>
</protein>
<dbReference type="SUPFAM" id="SSF141130">
    <property type="entry name" value="Acetamidase/Formamidase-like"/>
    <property type="match status" value="1"/>
</dbReference>
<gene>
    <name evidence="1" type="ORF">ACFSAU_08035</name>
</gene>
<dbReference type="Gene3D" id="2.40.10.120">
    <property type="match status" value="1"/>
</dbReference>
<dbReference type="Gene3D" id="3.10.28.20">
    <property type="entry name" value="Acetamidase/Formamidase-like domains"/>
    <property type="match status" value="1"/>
</dbReference>
<name>A0ABD6BRW3_9EURY</name>
<proteinExistence type="predicted"/>